<organism evidence="2 3">
    <name type="scientific">Clavelina lepadiformis</name>
    <name type="common">Light-bulb sea squirt</name>
    <name type="synonym">Ascidia lepadiformis</name>
    <dbReference type="NCBI Taxonomy" id="159417"/>
    <lineage>
        <taxon>Eukaryota</taxon>
        <taxon>Metazoa</taxon>
        <taxon>Chordata</taxon>
        <taxon>Tunicata</taxon>
        <taxon>Ascidiacea</taxon>
        <taxon>Aplousobranchia</taxon>
        <taxon>Clavelinidae</taxon>
        <taxon>Clavelina</taxon>
    </lineage>
</organism>
<evidence type="ECO:0000313" key="3">
    <source>
        <dbReference type="Proteomes" id="UP001642483"/>
    </source>
</evidence>
<protein>
    <submittedName>
        <fullName evidence="2">Uncharacterized protein</fullName>
    </submittedName>
</protein>
<evidence type="ECO:0000256" key="1">
    <source>
        <dbReference type="SAM" id="MobiDB-lite"/>
    </source>
</evidence>
<evidence type="ECO:0000313" key="2">
    <source>
        <dbReference type="EMBL" id="CAK8671235.1"/>
    </source>
</evidence>
<proteinExistence type="predicted"/>
<keyword evidence="3" id="KW-1185">Reference proteome</keyword>
<feature type="region of interest" description="Disordered" evidence="1">
    <location>
        <begin position="1"/>
        <end position="57"/>
    </location>
</feature>
<gene>
    <name evidence="2" type="ORF">CVLEPA_LOCUS287</name>
</gene>
<feature type="compositionally biased region" description="Basic residues" evidence="1">
    <location>
        <begin position="48"/>
        <end position="57"/>
    </location>
</feature>
<name>A0ABP0EYI7_CLALP</name>
<sequence length="57" mass="6173">MSSAVDSAKDETTQNEFLPSSLATSAAKNIPQEPEIAPKSNIRSSFMLRKKPFNSSS</sequence>
<reference evidence="2 3" key="1">
    <citation type="submission" date="2024-02" db="EMBL/GenBank/DDBJ databases">
        <authorList>
            <person name="Daric V."/>
            <person name="Darras S."/>
        </authorList>
    </citation>
    <scope>NUCLEOTIDE SEQUENCE [LARGE SCALE GENOMIC DNA]</scope>
</reference>
<comment type="caution">
    <text evidence="2">The sequence shown here is derived from an EMBL/GenBank/DDBJ whole genome shotgun (WGS) entry which is preliminary data.</text>
</comment>
<accession>A0ABP0EYI7</accession>
<dbReference type="EMBL" id="CAWYQH010000001">
    <property type="protein sequence ID" value="CAK8671235.1"/>
    <property type="molecule type" value="Genomic_DNA"/>
</dbReference>
<dbReference type="Proteomes" id="UP001642483">
    <property type="component" value="Unassembled WGS sequence"/>
</dbReference>
<feature type="compositionally biased region" description="Polar residues" evidence="1">
    <location>
        <begin position="14"/>
        <end position="27"/>
    </location>
</feature>